<dbReference type="Gene3D" id="3.40.930.10">
    <property type="entry name" value="Mannitol-specific EII, Chain A"/>
    <property type="match status" value="1"/>
</dbReference>
<dbReference type="InterPro" id="IPR016152">
    <property type="entry name" value="PTrfase/Anion_transptr"/>
</dbReference>
<dbReference type="InterPro" id="IPR036095">
    <property type="entry name" value="PTS_EIIB-like_sf"/>
</dbReference>
<dbReference type="GO" id="GO:0006355">
    <property type="term" value="P:regulation of DNA-templated transcription"/>
    <property type="evidence" value="ECO:0007669"/>
    <property type="project" value="InterPro"/>
</dbReference>
<sequence>MLNARMIGILRELMAAKTALTSEYLANVIQVTSRTIRNDMKELDALLTENGAAIRAVRGTGYELIIHDHELFRTLLKEIFQTDSPKSKGIPTLPEERADYLIKRLLLSEGYVKLEDLAEELYISKSTIQNDLRTVKKRLKAYGLELEKRPNYGLKLKGDEMKWRFCMSEYLFNRKETERSLIQDGVPLLPEEEMKVIQTITLEQIKEEEITLSDIGLNNLIIHIAIACKRIQSGNYVSWYKEELKDIIKQKEFEVATNILKKIGERLKIKFPFAEIAYVAIHLLGTKITVDPALCETEVQTFIDPDIYALTMEILETIENKLRLGIQHDKELVVGISLHLKPAINRYRFRMNIRNPMLETIKSNYTIAFEAAILAGMVLKEKMGIEIDENEMGYLALHIAAAMERSRMNDQRKKRCMIVCASGVGSARLLYYKLRSRFGSRLEILGTTEYYKLDQIPMQSLDFLISTVPILHPLPIPVIEVNTILEGMDLEKIERAIFENAGRILEYAREELVFLQQTFKSREEVLHFLGDQLQQAGLVDETFLASVFEREALSPTSFGNLVAIPHPIVPQTETTFWAVCTLQKPIEWGDKRVQFVCLLSVKKNSREDLQKMYDLLGKVVNDGQMVQQLLKCKTYREFVDVLFKQS</sequence>
<evidence type="ECO:0000313" key="9">
    <source>
        <dbReference type="EMBL" id="MBA4543172.1"/>
    </source>
</evidence>
<feature type="domain" description="PRD" evidence="8">
    <location>
        <begin position="188"/>
        <end position="293"/>
    </location>
</feature>
<dbReference type="PROSITE" id="PS51094">
    <property type="entry name" value="PTS_EIIA_TYPE_2"/>
    <property type="match status" value="1"/>
</dbReference>
<dbReference type="Pfam" id="PF05043">
    <property type="entry name" value="Mga"/>
    <property type="match status" value="1"/>
</dbReference>
<accession>A0A7W1XAS9</accession>
<comment type="caution">
    <text evidence="9">The sequence shown here is derived from an EMBL/GenBank/DDBJ whole genome shotgun (WGS) entry which is preliminary data.</text>
</comment>
<evidence type="ECO:0000259" key="8">
    <source>
        <dbReference type="PROSITE" id="PS51372"/>
    </source>
</evidence>
<feature type="domain" description="PTS EIIA type-2" evidence="6">
    <location>
        <begin position="506"/>
        <end position="645"/>
    </location>
</feature>
<evidence type="ECO:0000259" key="7">
    <source>
        <dbReference type="PROSITE" id="PS51099"/>
    </source>
</evidence>
<dbReference type="Gene3D" id="3.40.50.2300">
    <property type="match status" value="1"/>
</dbReference>
<dbReference type="InterPro" id="IPR013011">
    <property type="entry name" value="PTS_EIIB_2"/>
</dbReference>
<dbReference type="GO" id="GO:0008982">
    <property type="term" value="F:protein-N(PI)-phosphohistidine-sugar phosphotransferase activity"/>
    <property type="evidence" value="ECO:0007669"/>
    <property type="project" value="InterPro"/>
</dbReference>
<dbReference type="InterPro" id="IPR050661">
    <property type="entry name" value="BglG_antiterminators"/>
</dbReference>
<dbReference type="SUPFAM" id="SSF52794">
    <property type="entry name" value="PTS system IIB component-like"/>
    <property type="match status" value="1"/>
</dbReference>
<evidence type="ECO:0000256" key="2">
    <source>
        <dbReference type="ARBA" id="ARBA00022737"/>
    </source>
</evidence>
<dbReference type="Gene3D" id="1.10.1790.10">
    <property type="entry name" value="PRD domain"/>
    <property type="match status" value="2"/>
</dbReference>
<dbReference type="PROSITE" id="PS51372">
    <property type="entry name" value="PRD_2"/>
    <property type="match status" value="2"/>
</dbReference>
<dbReference type="OrthoDB" id="3710983at2"/>
<keyword evidence="2" id="KW-0677">Repeat</keyword>
<dbReference type="Proteomes" id="UP000530514">
    <property type="component" value="Unassembled WGS sequence"/>
</dbReference>
<dbReference type="CDD" id="cd00211">
    <property type="entry name" value="PTS_IIA_fru"/>
    <property type="match status" value="1"/>
</dbReference>
<dbReference type="SUPFAM" id="SSF55804">
    <property type="entry name" value="Phoshotransferase/anion transport protein"/>
    <property type="match status" value="1"/>
</dbReference>
<dbReference type="InterPro" id="IPR011608">
    <property type="entry name" value="PRD"/>
</dbReference>
<dbReference type="SUPFAM" id="SSF63520">
    <property type="entry name" value="PTS-regulatory domain, PRD"/>
    <property type="match status" value="2"/>
</dbReference>
<name>A0A7W1XAS9_9BACL</name>
<dbReference type="Pfam" id="PF00359">
    <property type="entry name" value="PTS_EIIA_2"/>
    <property type="match status" value="1"/>
</dbReference>
<dbReference type="EMBL" id="JACEIP010000012">
    <property type="protein sequence ID" value="MBA4543172.1"/>
    <property type="molecule type" value="Genomic_DNA"/>
</dbReference>
<dbReference type="GO" id="GO:0009401">
    <property type="term" value="P:phosphoenolpyruvate-dependent sugar phosphotransferase system"/>
    <property type="evidence" value="ECO:0007669"/>
    <property type="project" value="InterPro"/>
</dbReference>
<dbReference type="Pfam" id="PF00874">
    <property type="entry name" value="PRD"/>
    <property type="match status" value="2"/>
</dbReference>
<dbReference type="InterPro" id="IPR007737">
    <property type="entry name" value="Mga_HTH"/>
</dbReference>
<evidence type="ECO:0000313" key="10">
    <source>
        <dbReference type="Proteomes" id="UP000530514"/>
    </source>
</evidence>
<dbReference type="InterPro" id="IPR036388">
    <property type="entry name" value="WH-like_DNA-bd_sf"/>
</dbReference>
<dbReference type="SUPFAM" id="SSF46785">
    <property type="entry name" value="Winged helix' DNA-binding domain"/>
    <property type="match status" value="1"/>
</dbReference>
<feature type="domain" description="PTS EIIB type-2" evidence="7">
    <location>
        <begin position="414"/>
        <end position="505"/>
    </location>
</feature>
<keyword evidence="10" id="KW-1185">Reference proteome</keyword>
<evidence type="ECO:0000256" key="5">
    <source>
        <dbReference type="ARBA" id="ARBA00023163"/>
    </source>
</evidence>
<dbReference type="Pfam" id="PF08279">
    <property type="entry name" value="HTH_11"/>
    <property type="match status" value="1"/>
</dbReference>
<dbReference type="PROSITE" id="PS51099">
    <property type="entry name" value="PTS_EIIB_TYPE_2"/>
    <property type="match status" value="1"/>
</dbReference>
<dbReference type="Gene3D" id="1.10.10.10">
    <property type="entry name" value="Winged helix-like DNA-binding domain superfamily/Winged helix DNA-binding domain"/>
    <property type="match status" value="2"/>
</dbReference>
<keyword evidence="1" id="KW-0808">Transferase</keyword>
<evidence type="ECO:0000256" key="3">
    <source>
        <dbReference type="ARBA" id="ARBA00023015"/>
    </source>
</evidence>
<evidence type="ECO:0000256" key="1">
    <source>
        <dbReference type="ARBA" id="ARBA00022679"/>
    </source>
</evidence>
<dbReference type="CDD" id="cd05568">
    <property type="entry name" value="PTS_IIB_bgl_like"/>
    <property type="match status" value="1"/>
</dbReference>
<dbReference type="InterPro" id="IPR002178">
    <property type="entry name" value="PTS_EIIA_type-2_dom"/>
</dbReference>
<gene>
    <name evidence="9" type="ORF">H1164_09690</name>
</gene>
<dbReference type="PANTHER" id="PTHR30185">
    <property type="entry name" value="CRYPTIC BETA-GLUCOSIDE BGL OPERON ANTITERMINATOR"/>
    <property type="match status" value="1"/>
</dbReference>
<dbReference type="RefSeq" id="WP_033101481.1">
    <property type="nucleotide sequence ID" value="NZ_JACEIP010000012.1"/>
</dbReference>
<dbReference type="InterPro" id="IPR036634">
    <property type="entry name" value="PRD_sf"/>
</dbReference>
<proteinExistence type="predicted"/>
<evidence type="ECO:0000256" key="4">
    <source>
        <dbReference type="ARBA" id="ARBA00023159"/>
    </source>
</evidence>
<organism evidence="9 10">
    <name type="scientific">Thermoactinomyces daqus</name>
    <dbReference type="NCBI Taxonomy" id="1329516"/>
    <lineage>
        <taxon>Bacteria</taxon>
        <taxon>Bacillati</taxon>
        <taxon>Bacillota</taxon>
        <taxon>Bacilli</taxon>
        <taxon>Bacillales</taxon>
        <taxon>Thermoactinomycetaceae</taxon>
        <taxon>Thermoactinomyces</taxon>
    </lineage>
</organism>
<keyword evidence="5" id="KW-0804">Transcription</keyword>
<feature type="domain" description="PRD" evidence="8">
    <location>
        <begin position="302"/>
        <end position="409"/>
    </location>
</feature>
<keyword evidence="4" id="KW-0010">Activator</keyword>
<dbReference type="PANTHER" id="PTHR30185:SF13">
    <property type="entry name" value="LICABCH OPERON REGULATOR-RELATED"/>
    <property type="match status" value="1"/>
</dbReference>
<dbReference type="InterPro" id="IPR013196">
    <property type="entry name" value="HTH_11"/>
</dbReference>
<keyword evidence="3" id="KW-0805">Transcription regulation</keyword>
<dbReference type="InterPro" id="IPR036390">
    <property type="entry name" value="WH_DNA-bd_sf"/>
</dbReference>
<evidence type="ECO:0000259" key="6">
    <source>
        <dbReference type="PROSITE" id="PS51094"/>
    </source>
</evidence>
<protein>
    <submittedName>
        <fullName evidence="9">Transcription antiterminator</fullName>
    </submittedName>
</protein>
<reference evidence="9 10" key="1">
    <citation type="submission" date="2020-07" db="EMBL/GenBank/DDBJ databases">
        <authorList>
            <person name="Feng H."/>
        </authorList>
    </citation>
    <scope>NUCLEOTIDE SEQUENCE [LARGE SCALE GENOMIC DNA]</scope>
    <source>
        <strain evidence="10">s-11</strain>
    </source>
</reference>
<dbReference type="AlphaFoldDB" id="A0A7W1XAS9"/>